<evidence type="ECO:0000256" key="3">
    <source>
        <dbReference type="ARBA" id="ARBA00023125"/>
    </source>
</evidence>
<evidence type="ECO:0000313" key="7">
    <source>
        <dbReference type="EMBL" id="QCP50442.1"/>
    </source>
</evidence>
<dbReference type="GO" id="GO:0000976">
    <property type="term" value="F:transcription cis-regulatory region binding"/>
    <property type="evidence" value="ECO:0007669"/>
    <property type="project" value="TreeGrafter"/>
</dbReference>
<dbReference type="Gene3D" id="1.10.10.60">
    <property type="entry name" value="Homeodomain-like"/>
    <property type="match status" value="1"/>
</dbReference>
<dbReference type="SUPFAM" id="SSF48498">
    <property type="entry name" value="Tetracyclin repressor-like, C-terminal domain"/>
    <property type="match status" value="1"/>
</dbReference>
<evidence type="ECO:0000259" key="6">
    <source>
        <dbReference type="PROSITE" id="PS50977"/>
    </source>
</evidence>
<evidence type="ECO:0000256" key="1">
    <source>
        <dbReference type="ARBA" id="ARBA00022491"/>
    </source>
</evidence>
<dbReference type="PROSITE" id="PS50977">
    <property type="entry name" value="HTH_TETR_2"/>
    <property type="match status" value="1"/>
</dbReference>
<accession>A0A4P8IN69</accession>
<name>A0A4P8IN69_9BURK</name>
<gene>
    <name evidence="7" type="ORF">FAZ95_15515</name>
</gene>
<dbReference type="OrthoDB" id="5523834at2"/>
<proteinExistence type="predicted"/>
<dbReference type="Gene3D" id="1.10.357.10">
    <property type="entry name" value="Tetracycline Repressor, domain 2"/>
    <property type="match status" value="1"/>
</dbReference>
<dbReference type="InterPro" id="IPR041490">
    <property type="entry name" value="KstR2_TetR_C"/>
</dbReference>
<keyword evidence="4" id="KW-0804">Transcription</keyword>
<keyword evidence="1" id="KW-0678">Repressor</keyword>
<feature type="DNA-binding region" description="H-T-H motif" evidence="5">
    <location>
        <begin position="129"/>
        <end position="148"/>
    </location>
</feature>
<evidence type="ECO:0000256" key="4">
    <source>
        <dbReference type="ARBA" id="ARBA00023163"/>
    </source>
</evidence>
<evidence type="ECO:0000256" key="2">
    <source>
        <dbReference type="ARBA" id="ARBA00023015"/>
    </source>
</evidence>
<keyword evidence="8" id="KW-1185">Reference proteome</keyword>
<keyword evidence="3 5" id="KW-0238">DNA-binding</keyword>
<dbReference type="InterPro" id="IPR036271">
    <property type="entry name" value="Tet_transcr_reg_TetR-rel_C_sf"/>
</dbReference>
<dbReference type="PANTHER" id="PTHR30055:SF175">
    <property type="entry name" value="HTH-TYPE TRANSCRIPTIONAL REPRESSOR KSTR2"/>
    <property type="match status" value="1"/>
</dbReference>
<dbReference type="KEGG" id="tvl:FAZ95_15515"/>
<dbReference type="InterPro" id="IPR050109">
    <property type="entry name" value="HTH-type_TetR-like_transc_reg"/>
</dbReference>
<dbReference type="Pfam" id="PF17932">
    <property type="entry name" value="TetR_C_24"/>
    <property type="match status" value="1"/>
</dbReference>
<dbReference type="Proteomes" id="UP000298656">
    <property type="component" value="Chromosome 1"/>
</dbReference>
<dbReference type="EMBL" id="CP040077">
    <property type="protein sequence ID" value="QCP50442.1"/>
    <property type="molecule type" value="Genomic_DNA"/>
</dbReference>
<organism evidence="7 8">
    <name type="scientific">Trinickia violacea</name>
    <dbReference type="NCBI Taxonomy" id="2571746"/>
    <lineage>
        <taxon>Bacteria</taxon>
        <taxon>Pseudomonadati</taxon>
        <taxon>Pseudomonadota</taxon>
        <taxon>Betaproteobacteria</taxon>
        <taxon>Burkholderiales</taxon>
        <taxon>Burkholderiaceae</taxon>
        <taxon>Trinickia</taxon>
    </lineage>
</organism>
<dbReference type="Pfam" id="PF00440">
    <property type="entry name" value="TetR_N"/>
    <property type="match status" value="1"/>
</dbReference>
<dbReference type="AlphaFoldDB" id="A0A4P8IN69"/>
<dbReference type="SUPFAM" id="SSF46689">
    <property type="entry name" value="Homeodomain-like"/>
    <property type="match status" value="1"/>
</dbReference>
<reference evidence="7 8" key="1">
    <citation type="submission" date="2019-05" db="EMBL/GenBank/DDBJ databases">
        <title>Burkholderia sp. DHOD12, isolated from subtropical forest soil.</title>
        <authorList>
            <person name="Gao Z.-H."/>
            <person name="Qiu L.-H."/>
        </authorList>
    </citation>
    <scope>NUCLEOTIDE SEQUENCE [LARGE SCALE GENOMIC DNA]</scope>
    <source>
        <strain evidence="7 8">DHOD12</strain>
    </source>
</reference>
<evidence type="ECO:0000313" key="8">
    <source>
        <dbReference type="Proteomes" id="UP000298656"/>
    </source>
</evidence>
<sequence length="329" mass="36887">MQRIGEIARPACRSCVFFGDDRYAGGPDSNSVTASVLQRQTGFAGLRDRRPCLCLCRWKWLAVLSWRLQRYNRPAVNRRSVRFTTRRDHVGGIGQWESFVAKVNAEAQKEQILNAAAQLFIQKGFGGASMQEIAEALGVTRTAVYYYYKNKDEILTALVEEVTLQAKRLSTRVASEIDGDPQERLRALVHQHTMLILTHHNQFRVIDRTEHQLPDRAYRANEDAKRAVLNNFTAAIEAGVKAGVFRVVDARIAAFTMIGMCSWPAFWYRPDGAKSATEIADTIAELAVQSVLRPGDRRLKSGGVSEALGLLREDLDHLSLMIEKAPKQG</sequence>
<dbReference type="PANTHER" id="PTHR30055">
    <property type="entry name" value="HTH-TYPE TRANSCRIPTIONAL REGULATOR RUTR"/>
    <property type="match status" value="1"/>
</dbReference>
<dbReference type="PRINTS" id="PR00455">
    <property type="entry name" value="HTHTETR"/>
</dbReference>
<dbReference type="GO" id="GO:0003700">
    <property type="term" value="F:DNA-binding transcription factor activity"/>
    <property type="evidence" value="ECO:0007669"/>
    <property type="project" value="TreeGrafter"/>
</dbReference>
<dbReference type="InterPro" id="IPR001647">
    <property type="entry name" value="HTH_TetR"/>
</dbReference>
<dbReference type="InterPro" id="IPR009057">
    <property type="entry name" value="Homeodomain-like_sf"/>
</dbReference>
<keyword evidence="2" id="KW-0805">Transcription regulation</keyword>
<evidence type="ECO:0000256" key="5">
    <source>
        <dbReference type="PROSITE-ProRule" id="PRU00335"/>
    </source>
</evidence>
<protein>
    <submittedName>
        <fullName evidence="7">TetR/AcrR family transcriptional regulator</fullName>
    </submittedName>
</protein>
<feature type="domain" description="HTH tetR-type" evidence="6">
    <location>
        <begin position="106"/>
        <end position="166"/>
    </location>
</feature>